<dbReference type="InterPro" id="IPR036322">
    <property type="entry name" value="WD40_repeat_dom_sf"/>
</dbReference>
<protein>
    <submittedName>
        <fullName evidence="4">Uncharacterized protein</fullName>
    </submittedName>
</protein>
<keyword evidence="5" id="KW-1185">Reference proteome</keyword>
<dbReference type="AlphaFoldDB" id="R7QMH1"/>
<keyword evidence="1 3" id="KW-0853">WD repeat</keyword>
<dbReference type="Proteomes" id="UP000012073">
    <property type="component" value="Unassembled WGS sequence"/>
</dbReference>
<dbReference type="Pfam" id="PF00400">
    <property type="entry name" value="WD40"/>
    <property type="match status" value="2"/>
</dbReference>
<proteinExistence type="predicted"/>
<dbReference type="InterPro" id="IPR001680">
    <property type="entry name" value="WD40_rpt"/>
</dbReference>
<dbReference type="Gene3D" id="2.130.10.10">
    <property type="entry name" value="YVTN repeat-like/Quinoprotein amine dehydrogenase"/>
    <property type="match status" value="1"/>
</dbReference>
<sequence>MSADGKCVVSESEDKSVRMWDVETGAQLEDALTRHTGMVISFAMNVPRRRVVSGSGDESVRVWDVETGAQVGDALNVTERTSDTTYHCGRSDTWSATRSTVSCTGLCLQHNPVPSEVV</sequence>
<dbReference type="PROSITE" id="PS50082">
    <property type="entry name" value="WD_REPEATS_2"/>
    <property type="match status" value="2"/>
</dbReference>
<dbReference type="PANTHER" id="PTHR19848">
    <property type="entry name" value="WD40 REPEAT PROTEIN"/>
    <property type="match status" value="1"/>
</dbReference>
<evidence type="ECO:0000256" key="2">
    <source>
        <dbReference type="ARBA" id="ARBA00022737"/>
    </source>
</evidence>
<feature type="repeat" description="WD" evidence="3">
    <location>
        <begin position="1"/>
        <end position="30"/>
    </location>
</feature>
<dbReference type="InterPro" id="IPR019775">
    <property type="entry name" value="WD40_repeat_CS"/>
</dbReference>
<reference evidence="5" key="1">
    <citation type="journal article" date="2013" name="Proc. Natl. Acad. Sci. U.S.A.">
        <title>Genome structure and metabolic features in the red seaweed Chondrus crispus shed light on evolution of the Archaeplastida.</title>
        <authorList>
            <person name="Collen J."/>
            <person name="Porcel B."/>
            <person name="Carre W."/>
            <person name="Ball S.G."/>
            <person name="Chaparro C."/>
            <person name="Tonon T."/>
            <person name="Barbeyron T."/>
            <person name="Michel G."/>
            <person name="Noel B."/>
            <person name="Valentin K."/>
            <person name="Elias M."/>
            <person name="Artiguenave F."/>
            <person name="Arun A."/>
            <person name="Aury J.M."/>
            <person name="Barbosa-Neto J.F."/>
            <person name="Bothwell J.H."/>
            <person name="Bouget F.Y."/>
            <person name="Brillet L."/>
            <person name="Cabello-Hurtado F."/>
            <person name="Capella-Gutierrez S."/>
            <person name="Charrier B."/>
            <person name="Cladiere L."/>
            <person name="Cock J.M."/>
            <person name="Coelho S.M."/>
            <person name="Colleoni C."/>
            <person name="Czjzek M."/>
            <person name="Da Silva C."/>
            <person name="Delage L."/>
            <person name="Denoeud F."/>
            <person name="Deschamps P."/>
            <person name="Dittami S.M."/>
            <person name="Gabaldon T."/>
            <person name="Gachon C.M."/>
            <person name="Groisillier A."/>
            <person name="Herve C."/>
            <person name="Jabbari K."/>
            <person name="Katinka M."/>
            <person name="Kloareg B."/>
            <person name="Kowalczyk N."/>
            <person name="Labadie K."/>
            <person name="Leblanc C."/>
            <person name="Lopez P.J."/>
            <person name="McLachlan D.H."/>
            <person name="Meslet-Cladiere L."/>
            <person name="Moustafa A."/>
            <person name="Nehr Z."/>
            <person name="Nyvall Collen P."/>
            <person name="Panaud O."/>
            <person name="Partensky F."/>
            <person name="Poulain J."/>
            <person name="Rensing S.A."/>
            <person name="Rousvoal S."/>
            <person name="Samson G."/>
            <person name="Symeonidi A."/>
            <person name="Weissenbach J."/>
            <person name="Zambounis A."/>
            <person name="Wincker P."/>
            <person name="Boyen C."/>
        </authorList>
    </citation>
    <scope>NUCLEOTIDE SEQUENCE [LARGE SCALE GENOMIC DNA]</scope>
    <source>
        <strain evidence="5">cv. Stackhouse</strain>
    </source>
</reference>
<name>R7QMH1_CHOCR</name>
<evidence type="ECO:0000313" key="4">
    <source>
        <dbReference type="EMBL" id="CDF38958.1"/>
    </source>
</evidence>
<dbReference type="PROSITE" id="PS50294">
    <property type="entry name" value="WD_REPEATS_REGION"/>
    <property type="match status" value="2"/>
</dbReference>
<dbReference type="Gramene" id="CDF38958">
    <property type="protein sequence ID" value="CDF38958"/>
    <property type="gene ID" value="CHC_T00001313001"/>
</dbReference>
<dbReference type="SMART" id="SM00320">
    <property type="entry name" value="WD40"/>
    <property type="match status" value="1"/>
</dbReference>
<accession>R7QMH1</accession>
<evidence type="ECO:0000256" key="3">
    <source>
        <dbReference type="PROSITE-ProRule" id="PRU00221"/>
    </source>
</evidence>
<dbReference type="SUPFAM" id="SSF50978">
    <property type="entry name" value="WD40 repeat-like"/>
    <property type="match status" value="1"/>
</dbReference>
<evidence type="ECO:0000256" key="1">
    <source>
        <dbReference type="ARBA" id="ARBA00022574"/>
    </source>
</evidence>
<dbReference type="PANTHER" id="PTHR19848:SF8">
    <property type="entry name" value="F-BOX AND WD REPEAT DOMAIN CONTAINING 7"/>
    <property type="match status" value="1"/>
</dbReference>
<dbReference type="GeneID" id="17326582"/>
<dbReference type="RefSeq" id="XP_005718863.1">
    <property type="nucleotide sequence ID" value="XM_005718806.1"/>
</dbReference>
<dbReference type="InterPro" id="IPR015943">
    <property type="entry name" value="WD40/YVTN_repeat-like_dom_sf"/>
</dbReference>
<organism evidence="4 5">
    <name type="scientific">Chondrus crispus</name>
    <name type="common">Carrageen Irish moss</name>
    <name type="synonym">Polymorpha crispa</name>
    <dbReference type="NCBI Taxonomy" id="2769"/>
    <lineage>
        <taxon>Eukaryota</taxon>
        <taxon>Rhodophyta</taxon>
        <taxon>Florideophyceae</taxon>
        <taxon>Rhodymeniophycidae</taxon>
        <taxon>Gigartinales</taxon>
        <taxon>Gigartinaceae</taxon>
        <taxon>Chondrus</taxon>
    </lineage>
</organism>
<feature type="repeat" description="WD" evidence="3">
    <location>
        <begin position="32"/>
        <end position="73"/>
    </location>
</feature>
<dbReference type="PhylomeDB" id="R7QMH1"/>
<dbReference type="PROSITE" id="PS00678">
    <property type="entry name" value="WD_REPEATS_1"/>
    <property type="match status" value="1"/>
</dbReference>
<evidence type="ECO:0000313" key="5">
    <source>
        <dbReference type="Proteomes" id="UP000012073"/>
    </source>
</evidence>
<dbReference type="STRING" id="2769.R7QMH1"/>
<dbReference type="OrthoDB" id="2615105at2759"/>
<keyword evidence="2" id="KW-0677">Repeat</keyword>
<dbReference type="EMBL" id="HG001980">
    <property type="protein sequence ID" value="CDF38958.1"/>
    <property type="molecule type" value="Genomic_DNA"/>
</dbReference>
<dbReference type="KEGG" id="ccp:CHC_T00001313001"/>
<gene>
    <name evidence="4" type="ORF">CHC_T00001313001</name>
</gene>